<evidence type="ECO:0000313" key="9">
    <source>
        <dbReference type="EMBL" id="CUS32531.1"/>
    </source>
</evidence>
<keyword evidence="4 7" id="KW-0812">Transmembrane</keyword>
<dbReference type="InterPro" id="IPR003148">
    <property type="entry name" value="RCK_N"/>
</dbReference>
<evidence type="ECO:0000256" key="3">
    <source>
        <dbReference type="ARBA" id="ARBA00022448"/>
    </source>
</evidence>
<dbReference type="PROSITE" id="PS51201">
    <property type="entry name" value="RCK_N"/>
    <property type="match status" value="1"/>
</dbReference>
<feature type="transmembrane region" description="Helical" evidence="7">
    <location>
        <begin position="20"/>
        <end position="40"/>
    </location>
</feature>
<feature type="transmembrane region" description="Helical" evidence="7">
    <location>
        <begin position="342"/>
        <end position="362"/>
    </location>
</feature>
<feature type="domain" description="RCK N-terminal" evidence="8">
    <location>
        <begin position="422"/>
        <end position="539"/>
    </location>
</feature>
<dbReference type="Gene3D" id="1.20.1530.20">
    <property type="match status" value="1"/>
</dbReference>
<comment type="subcellular location">
    <subcellularLocation>
        <location evidence="1">Membrane</location>
        <topology evidence="1">Multi-pass membrane protein</topology>
    </subcellularLocation>
</comment>
<evidence type="ECO:0000256" key="7">
    <source>
        <dbReference type="SAM" id="Phobius"/>
    </source>
</evidence>
<comment type="similarity">
    <text evidence="2">Belongs to the monovalent cation:proton antiporter 2 (CPA2) transporter (TC 2.A.37) family.</text>
</comment>
<dbReference type="GO" id="GO:0006813">
    <property type="term" value="P:potassium ion transport"/>
    <property type="evidence" value="ECO:0007669"/>
    <property type="project" value="InterPro"/>
</dbReference>
<dbReference type="Pfam" id="PF00999">
    <property type="entry name" value="Na_H_Exchanger"/>
    <property type="match status" value="1"/>
</dbReference>
<feature type="transmembrane region" description="Helical" evidence="7">
    <location>
        <begin position="235"/>
        <end position="252"/>
    </location>
</feature>
<feature type="transmembrane region" description="Helical" evidence="7">
    <location>
        <begin position="193"/>
        <end position="215"/>
    </location>
</feature>
<keyword evidence="10" id="KW-1185">Reference proteome</keyword>
<evidence type="ECO:0000256" key="2">
    <source>
        <dbReference type="ARBA" id="ARBA00005551"/>
    </source>
</evidence>
<evidence type="ECO:0000256" key="5">
    <source>
        <dbReference type="ARBA" id="ARBA00022989"/>
    </source>
</evidence>
<dbReference type="InterPro" id="IPR006153">
    <property type="entry name" value="Cation/H_exchanger_TM"/>
</dbReference>
<feature type="transmembrane region" description="Helical" evidence="7">
    <location>
        <begin position="73"/>
        <end position="90"/>
    </location>
</feature>
<dbReference type="GO" id="GO:0016020">
    <property type="term" value="C:membrane"/>
    <property type="evidence" value="ECO:0007669"/>
    <property type="project" value="UniProtKB-SubCell"/>
</dbReference>
<feature type="transmembrane region" description="Helical" evidence="7">
    <location>
        <begin position="165"/>
        <end position="187"/>
    </location>
</feature>
<protein>
    <submittedName>
        <fullName evidence="9">Uncharacterized monovalent cation:proton antiporter, CPA2 family</fullName>
    </submittedName>
</protein>
<gene>
    <name evidence="9" type="primary">ybaL</name>
    <name evidence="9" type="ORF">COMA2_100168</name>
</gene>
<dbReference type="InterPro" id="IPR038770">
    <property type="entry name" value="Na+/solute_symporter_sf"/>
</dbReference>
<keyword evidence="5 7" id="KW-1133">Transmembrane helix</keyword>
<proteinExistence type="inferred from homology"/>
<dbReference type="SUPFAM" id="SSF51735">
    <property type="entry name" value="NAD(P)-binding Rossmann-fold domains"/>
    <property type="match status" value="1"/>
</dbReference>
<dbReference type="GO" id="GO:1902600">
    <property type="term" value="P:proton transmembrane transport"/>
    <property type="evidence" value="ECO:0007669"/>
    <property type="project" value="InterPro"/>
</dbReference>
<feature type="transmembrane region" description="Helical" evidence="7">
    <location>
        <begin position="47"/>
        <end position="67"/>
    </location>
</feature>
<evidence type="ECO:0000259" key="8">
    <source>
        <dbReference type="PROSITE" id="PS51201"/>
    </source>
</evidence>
<feature type="transmembrane region" description="Helical" evidence="7">
    <location>
        <begin position="313"/>
        <end position="335"/>
    </location>
</feature>
<evidence type="ECO:0000256" key="6">
    <source>
        <dbReference type="ARBA" id="ARBA00023136"/>
    </source>
</evidence>
<keyword evidence="6 7" id="KW-0472">Membrane</keyword>
<dbReference type="Gene3D" id="3.40.50.720">
    <property type="entry name" value="NAD(P)-binding Rossmann-like Domain"/>
    <property type="match status" value="1"/>
</dbReference>
<accession>A0A0S4L4A2</accession>
<feature type="transmembrane region" description="Helical" evidence="7">
    <location>
        <begin position="288"/>
        <end position="307"/>
    </location>
</feature>
<reference evidence="10" key="1">
    <citation type="submission" date="2015-10" db="EMBL/GenBank/DDBJ databases">
        <authorList>
            <person name="Luecker S."/>
            <person name="Luecker S."/>
        </authorList>
    </citation>
    <scope>NUCLEOTIDE SEQUENCE [LARGE SCALE GENOMIC DNA]</scope>
</reference>
<dbReference type="GO" id="GO:0015297">
    <property type="term" value="F:antiporter activity"/>
    <property type="evidence" value="ECO:0007669"/>
    <property type="project" value="InterPro"/>
</dbReference>
<evidence type="ECO:0000256" key="4">
    <source>
        <dbReference type="ARBA" id="ARBA00022692"/>
    </source>
</evidence>
<name>A0A0S4L4A2_9BACT</name>
<dbReference type="PANTHER" id="PTHR42751">
    <property type="entry name" value="SODIUM/HYDROGEN EXCHANGER FAMILY/TRKA DOMAIN PROTEIN"/>
    <property type="match status" value="1"/>
</dbReference>
<organism evidence="9 10">
    <name type="scientific">Candidatus Nitrospira nitrificans</name>
    <dbReference type="NCBI Taxonomy" id="1742973"/>
    <lineage>
        <taxon>Bacteria</taxon>
        <taxon>Pseudomonadati</taxon>
        <taxon>Nitrospirota</taxon>
        <taxon>Nitrospiria</taxon>
        <taxon>Nitrospirales</taxon>
        <taxon>Nitrospiraceae</taxon>
        <taxon>Nitrospira</taxon>
    </lineage>
</organism>
<evidence type="ECO:0000256" key="1">
    <source>
        <dbReference type="ARBA" id="ARBA00004141"/>
    </source>
</evidence>
<dbReference type="AlphaFoldDB" id="A0A0S4L4A2"/>
<evidence type="ECO:0000313" key="10">
    <source>
        <dbReference type="Proteomes" id="UP000198736"/>
    </source>
</evidence>
<dbReference type="EMBL" id="CZPZ01000002">
    <property type="protein sequence ID" value="CUS32531.1"/>
    <property type="molecule type" value="Genomic_DNA"/>
</dbReference>
<dbReference type="PANTHER" id="PTHR42751:SF3">
    <property type="entry name" value="SODIUM_GLUTAMATE SYMPORTER"/>
    <property type="match status" value="1"/>
</dbReference>
<keyword evidence="3" id="KW-0813">Transport</keyword>
<feature type="transmembrane region" description="Helical" evidence="7">
    <location>
        <begin position="102"/>
        <end position="128"/>
    </location>
</feature>
<dbReference type="InterPro" id="IPR036291">
    <property type="entry name" value="NAD(P)-bd_dom_sf"/>
</dbReference>
<dbReference type="Pfam" id="PF02254">
    <property type="entry name" value="TrkA_N"/>
    <property type="match status" value="1"/>
</dbReference>
<dbReference type="STRING" id="1742973.COMA2_100168"/>
<sequence>MIGRHGDSVPLRGYCVHPDSVFFQDLAIVFLAAVAGGILARIAGQPLILGYVLGGIAIGPFTPGPTISESHTFDLFAEIGVILLMFSIGLEFSVKDLMRVKWVALAGGPLGILVAIGLAVMTGSLIGWSTTQSIVIGAVISIASTMVLARLLVDRGEIRSKHGRVMIGIALVEDVAVVAMTVLMPALGEFDSGRVLLIGQAFVKALLILLPLGYLGAKVIPLIMTHVARTQNQELFLLVTLAISLGTAAVTQMVGLSLALGAFLAGLLISASEYGHETLARLLSLRDAFVALFFVTIGILIDPRVIIDNLSLLATMIGLIVVGMFMIWTTIVRLFGYSWTTAFLVGIGLTQIGEFSFVLVQVAKGAGHIGSEVYNATLAASVITILINAALVRYVPDWLARRRLAHDQHDMTPWHPESEPLQQHVVLCGFGRVGSSLGRALDAFSLPYVVIDRNPDIIRRLQGRHIACIFGDASHRELLMKAGAADASLMIVALPEIEPAALTVSRIRAINPKVPILARAHGPAEAERLSAGGAAEVIQPEVETAATLIRHVLAWFGVPKDRILNYVEHYRQVMETKRQPS</sequence>
<feature type="transmembrane region" description="Helical" evidence="7">
    <location>
        <begin position="134"/>
        <end position="153"/>
    </location>
</feature>
<dbReference type="Proteomes" id="UP000198736">
    <property type="component" value="Unassembled WGS sequence"/>
</dbReference>
<feature type="transmembrane region" description="Helical" evidence="7">
    <location>
        <begin position="374"/>
        <end position="395"/>
    </location>
</feature>